<reference evidence="1" key="1">
    <citation type="journal article" date="2014" name="Front. Microbiol.">
        <title>High frequency of phylogenetically diverse reductive dehalogenase-homologous genes in deep subseafloor sedimentary metagenomes.</title>
        <authorList>
            <person name="Kawai M."/>
            <person name="Futagami T."/>
            <person name="Toyoda A."/>
            <person name="Takaki Y."/>
            <person name="Nishi S."/>
            <person name="Hori S."/>
            <person name="Arai W."/>
            <person name="Tsubouchi T."/>
            <person name="Morono Y."/>
            <person name="Uchiyama I."/>
            <person name="Ito T."/>
            <person name="Fujiyama A."/>
            <person name="Inagaki F."/>
            <person name="Takami H."/>
        </authorList>
    </citation>
    <scope>NUCLEOTIDE SEQUENCE</scope>
    <source>
        <strain evidence="1">Expedition CK06-06</strain>
    </source>
</reference>
<accession>X0WK59</accession>
<dbReference type="AlphaFoldDB" id="X0WK59"/>
<gene>
    <name evidence="1" type="ORF">S01H1_37591</name>
</gene>
<organism evidence="1">
    <name type="scientific">marine sediment metagenome</name>
    <dbReference type="NCBI Taxonomy" id="412755"/>
    <lineage>
        <taxon>unclassified sequences</taxon>
        <taxon>metagenomes</taxon>
        <taxon>ecological metagenomes</taxon>
    </lineage>
</organism>
<dbReference type="EMBL" id="BARS01023615">
    <property type="protein sequence ID" value="GAG13066.1"/>
    <property type="molecule type" value="Genomic_DNA"/>
</dbReference>
<comment type="caution">
    <text evidence="1">The sequence shown here is derived from an EMBL/GenBank/DDBJ whole genome shotgun (WGS) entry which is preliminary data.</text>
</comment>
<evidence type="ECO:0000313" key="1">
    <source>
        <dbReference type="EMBL" id="GAG13066.1"/>
    </source>
</evidence>
<feature type="non-terminal residue" evidence="1">
    <location>
        <position position="116"/>
    </location>
</feature>
<proteinExistence type="predicted"/>
<protein>
    <recommendedName>
        <fullName evidence="2">Glycosyltransferase subfamily 4-like N-terminal domain-containing protein</fullName>
    </recommendedName>
</protein>
<name>X0WK59_9ZZZZ</name>
<evidence type="ECO:0008006" key="2">
    <source>
        <dbReference type="Google" id="ProtNLM"/>
    </source>
</evidence>
<sequence>MILSITLEGGGSEKRTVYLLKYINRNIFEPILCLKEKKGEYLKDIPRHTKLYAIKRRYKLLTLLEMCKVILKEKPDIIFGNNVWGMNTIAIVALKLMFLKRQVKLIMGVGTNPSYF</sequence>